<dbReference type="STRING" id="1797593.A3A65_03275"/>
<dbReference type="GO" id="GO:0006313">
    <property type="term" value="P:DNA transposition"/>
    <property type="evidence" value="ECO:0007669"/>
    <property type="project" value="InterPro"/>
</dbReference>
<dbReference type="Pfam" id="PF13632">
    <property type="entry name" value="Glyco_trans_2_3"/>
    <property type="match status" value="1"/>
</dbReference>
<evidence type="ECO:0000256" key="4">
    <source>
        <dbReference type="ARBA" id="ARBA00022692"/>
    </source>
</evidence>
<dbReference type="PANTHER" id="PTHR43867:SF2">
    <property type="entry name" value="CELLULOSE SYNTHASE CATALYTIC SUBUNIT A [UDP-FORMING]"/>
    <property type="match status" value="1"/>
</dbReference>
<evidence type="ECO:0000256" key="2">
    <source>
        <dbReference type="ARBA" id="ARBA00022676"/>
    </source>
</evidence>
<reference evidence="11 12" key="1">
    <citation type="journal article" date="2016" name="Nat. Commun.">
        <title>Thousands of microbial genomes shed light on interconnected biogeochemical processes in an aquifer system.</title>
        <authorList>
            <person name="Anantharaman K."/>
            <person name="Brown C.T."/>
            <person name="Hug L.A."/>
            <person name="Sharon I."/>
            <person name="Castelle C.J."/>
            <person name="Probst A.J."/>
            <person name="Thomas B.C."/>
            <person name="Singh A."/>
            <person name="Wilkins M.J."/>
            <person name="Karaoz U."/>
            <person name="Brodie E.L."/>
            <person name="Williams K.H."/>
            <person name="Hubbard S.S."/>
            <person name="Banfield J.F."/>
        </authorList>
    </citation>
    <scope>NUCLEOTIDE SEQUENCE [LARGE SCALE GENOMIC DNA]</scope>
</reference>
<evidence type="ECO:0000313" key="11">
    <source>
        <dbReference type="EMBL" id="OGY21089.1"/>
    </source>
</evidence>
<dbReference type="GO" id="GO:0016020">
    <property type="term" value="C:membrane"/>
    <property type="evidence" value="ECO:0007669"/>
    <property type="project" value="UniProtKB-SubCell"/>
</dbReference>
<dbReference type="Gene3D" id="1.10.10.10">
    <property type="entry name" value="Winged helix-like DNA-binding domain superfamily/Winged helix DNA-binding domain"/>
    <property type="match status" value="1"/>
</dbReference>
<keyword evidence="3" id="KW-0808">Transferase</keyword>
<keyword evidence="6 8" id="KW-0472">Membrane</keyword>
<proteinExistence type="predicted"/>
<feature type="domain" description="Glycosyltransferase 2-like" evidence="9">
    <location>
        <begin position="464"/>
        <end position="592"/>
    </location>
</feature>
<dbReference type="Gene3D" id="3.90.550.10">
    <property type="entry name" value="Spore Coat Polysaccharide Biosynthesis Protein SpsA, Chain A"/>
    <property type="match status" value="2"/>
</dbReference>
<keyword evidence="2" id="KW-0328">Glycosyltransferase</keyword>
<feature type="transmembrane region" description="Helical" evidence="8">
    <location>
        <begin position="876"/>
        <end position="895"/>
    </location>
</feature>
<comment type="subcellular location">
    <subcellularLocation>
        <location evidence="1">Membrane</location>
        <topology evidence="1">Multi-pass membrane protein</topology>
    </subcellularLocation>
</comment>
<dbReference type="InterPro" id="IPR036388">
    <property type="entry name" value="WH-like_DNA-bd_sf"/>
</dbReference>
<dbReference type="InterPro" id="IPR050321">
    <property type="entry name" value="Glycosyltr_2/OpgH_subfam"/>
</dbReference>
<dbReference type="PANTHER" id="PTHR43867">
    <property type="entry name" value="CELLULOSE SYNTHASE CATALYTIC SUBUNIT A [UDP-FORMING]"/>
    <property type="match status" value="1"/>
</dbReference>
<dbReference type="Pfam" id="PF00535">
    <property type="entry name" value="Glycos_transf_2"/>
    <property type="match status" value="1"/>
</dbReference>
<sequence>MRHITARDKLRILRRVLRHKESVSAVCRDEDISRKTFYSWKGKYLGERKSGNWIRLRRKSHQISERIVSTAAFRRSLLNIVVRYPGWSVRRYATALQNLGFKISHMSVLRQLRALGLEHIHSRQEFSQLHSFQRRVVQAIDHRHRWLLPRARKMMVEEALLGERSVDQVCRDYRVSRKTFYKWKKRYQRYLEDAKQETAPVSVFTNRHLRGYDHPLSVSPQMRERILHLVIKEPKLSVHTLAQQLVGISSHGVANVLSREGLNTSEMRVTFSLTQHTIIQPAQSTTGWLGRLKLVFEEFLPGLAPAPPPFDFAQGRPLFFLRRLSPFIFFSIFIFIGLYGWGYLLGSAQTPSQAAGFAYASLALSMGSIFFLYSLKYYFTLAVVLSFSREVQDDTQDPTQDLKLKTSLQSSVFRSPTGWLGKLFGIGTSKLSFGDKKAQLFSSSTGGLEPDLTKIELMRHPFISVHLPMYNEKRVAERLLIACTSFDYDIKGGKAQYEIVVADDSTDETTAIVRQFADQWNKKKEERNNTPLIKVIHRDSREGFKGGALREALRVSDPRAEFVVVFDADFVPYPDTLELFLKYFQINAGSLSNSENQNTQKTQISRGSEYQNVRASEGQSIGPSGSPNLRDSGSPSFSEFSDSPMRGYQDSNIAAIQGYQWHVLNKSENWITRGVRSEYAGSYVIERSGAELYGGLKQIAGSVYMIRRDLLDQFGWGTSITEDFELTLRLYAAGYRVIYTPYIQAPAECASTLKRLIRQRMRWAEGHSFNIRKMFLRLLFGGWSENAGEADQVNNEVRRMNYGLNSHDSSFMIHDSKDSQKQGRVWRPSPLSLSEKLEFLYLSPYYLQAAFFILGTISWLFSETLFQARLPFWTNVWGWSLVLTNLISLPLMNAVGLFLEEAEERDYLGILAFTALTYFLTPFQAYAAVKGFTEREEGPWFRTPKTGRITDVLTRGRFFRFISGILPGRAHAAFSPVIATVASARLIDFRGSDTFKIRSKNMYRLGNLSVVVLLGAAMLLSMLSPLIPTVPEANAASPGQLKSLTNTTSIANQEKAEEIDSPVQVRFETGSGEMLEMIFHREPRVRIKLGTKELDITTLEVQGIGRVNPQRSLFIGKREVRYEEVVPGIDLVYRMHRKGFSEEFVIKQPMPITGVTQRLITQGISVVSPAPEVFGFYDNEGNDVFRFGRAFISEQVDATLRSDDLSITLKKAAFGYAVEKAIGDEGFQWLVSPQRVYPIVLDPPVNIAASGYTNAEVEYGGNQRKLVFMTLRDRYYAVGNNAASIQLWVSDDNQGSAWTQLSDLDDDNDDPNPTMVVDGDNFWVAWNDNSSDNPQFRRITTTSFSETPEAVCTGPDMGAVGAVDVNAFAIASTYLYFGSDNDPDLYRITKSEYPDTCESGDFTSITNTSDGPTAGSRPVFEVTSGDELHAVWRTTSGIRHGIYSGSAWNTSAPFTVNSFDSTSFSMVKDGSNNLYVIAESAAGDANVYRCSATCTGSWSDLGTAIVDTDCAASYTDIVYTSLTYDSTNDDLIAFVVATDATNERACFRRSSDMGSTWESTTWDLGWVSTALSHISSTHTVSDPARAAVTLRDNGAYSFATVPESIMLFLLSPLVPGILRTLKRRNKRRR</sequence>
<gene>
    <name evidence="11" type="ORF">A3A65_03275</name>
</gene>
<protein>
    <recommendedName>
        <fullName evidence="9 10">Glycosyltransferase 2-like domain-containing protein</fullName>
    </recommendedName>
</protein>
<dbReference type="GO" id="GO:0043565">
    <property type="term" value="F:sequence-specific DNA binding"/>
    <property type="evidence" value="ECO:0007669"/>
    <property type="project" value="InterPro"/>
</dbReference>
<organism evidence="11 12">
    <name type="scientific">Candidatus Chisholmbacteria bacterium RIFCSPLOWO2_01_FULL_49_14</name>
    <dbReference type="NCBI Taxonomy" id="1797593"/>
    <lineage>
        <taxon>Bacteria</taxon>
        <taxon>Candidatus Chisholmiibacteriota</taxon>
    </lineage>
</organism>
<dbReference type="SUPFAM" id="SSF48295">
    <property type="entry name" value="TrpR-like"/>
    <property type="match status" value="2"/>
</dbReference>
<feature type="region of interest" description="Disordered" evidence="7">
    <location>
        <begin position="592"/>
        <end position="643"/>
    </location>
</feature>
<dbReference type="Proteomes" id="UP000176723">
    <property type="component" value="Unassembled WGS sequence"/>
</dbReference>
<name>A0A1G1W0A7_9BACT</name>
<dbReference type="GO" id="GO:0016757">
    <property type="term" value="F:glycosyltransferase activity"/>
    <property type="evidence" value="ECO:0007669"/>
    <property type="project" value="UniProtKB-KW"/>
</dbReference>
<dbReference type="GO" id="GO:0004803">
    <property type="term" value="F:transposase activity"/>
    <property type="evidence" value="ECO:0007669"/>
    <property type="project" value="InterPro"/>
</dbReference>
<evidence type="ECO:0000256" key="3">
    <source>
        <dbReference type="ARBA" id="ARBA00022679"/>
    </source>
</evidence>
<dbReference type="InterPro" id="IPR001173">
    <property type="entry name" value="Glyco_trans_2-like"/>
</dbReference>
<keyword evidence="4 8" id="KW-0812">Transmembrane</keyword>
<evidence type="ECO:0000256" key="6">
    <source>
        <dbReference type="ARBA" id="ARBA00023136"/>
    </source>
</evidence>
<feature type="transmembrane region" description="Helical" evidence="8">
    <location>
        <begin position="1008"/>
        <end position="1027"/>
    </location>
</feature>
<comment type="caution">
    <text evidence="11">The sequence shown here is derived from an EMBL/GenBank/DDBJ whole genome shotgun (WGS) entry which is preliminary data.</text>
</comment>
<evidence type="ECO:0000259" key="9">
    <source>
        <dbReference type="Pfam" id="PF00535"/>
    </source>
</evidence>
<evidence type="ECO:0000256" key="1">
    <source>
        <dbReference type="ARBA" id="ARBA00004141"/>
    </source>
</evidence>
<evidence type="ECO:0000256" key="5">
    <source>
        <dbReference type="ARBA" id="ARBA00022989"/>
    </source>
</evidence>
<feature type="domain" description="Glycosyltransferase 2-like" evidence="10">
    <location>
        <begin position="648"/>
        <end position="839"/>
    </location>
</feature>
<evidence type="ECO:0000313" key="12">
    <source>
        <dbReference type="Proteomes" id="UP000176723"/>
    </source>
</evidence>
<dbReference type="InterPro" id="IPR010921">
    <property type="entry name" value="Trp_repressor/repl_initiator"/>
</dbReference>
<feature type="transmembrane region" description="Helical" evidence="8">
    <location>
        <begin position="324"/>
        <end position="344"/>
    </location>
</feature>
<dbReference type="Pfam" id="PF01527">
    <property type="entry name" value="HTH_Tnp_1"/>
    <property type="match status" value="1"/>
</dbReference>
<dbReference type="SUPFAM" id="SSF89372">
    <property type="entry name" value="Fucose-specific lectin"/>
    <property type="match status" value="1"/>
</dbReference>
<dbReference type="SUPFAM" id="SSF53448">
    <property type="entry name" value="Nucleotide-diphospho-sugar transferases"/>
    <property type="match status" value="1"/>
</dbReference>
<dbReference type="EMBL" id="MHCL01000016">
    <property type="protein sequence ID" value="OGY21089.1"/>
    <property type="molecule type" value="Genomic_DNA"/>
</dbReference>
<feature type="compositionally biased region" description="Low complexity" evidence="7">
    <location>
        <begin position="631"/>
        <end position="643"/>
    </location>
</feature>
<feature type="transmembrane region" description="Helical" evidence="8">
    <location>
        <begin position="1604"/>
        <end position="1621"/>
    </location>
</feature>
<evidence type="ECO:0000256" key="7">
    <source>
        <dbReference type="SAM" id="MobiDB-lite"/>
    </source>
</evidence>
<accession>A0A1G1W0A7</accession>
<keyword evidence="5 8" id="KW-1133">Transmembrane helix</keyword>
<dbReference type="InterPro" id="IPR002514">
    <property type="entry name" value="Transposase_8"/>
</dbReference>
<feature type="transmembrane region" description="Helical" evidence="8">
    <location>
        <begin position="356"/>
        <end position="379"/>
    </location>
</feature>
<feature type="compositionally biased region" description="Polar residues" evidence="7">
    <location>
        <begin position="592"/>
        <end position="629"/>
    </location>
</feature>
<feature type="transmembrane region" description="Helical" evidence="8">
    <location>
        <begin position="839"/>
        <end position="861"/>
    </location>
</feature>
<evidence type="ECO:0000259" key="10">
    <source>
        <dbReference type="Pfam" id="PF13632"/>
    </source>
</evidence>
<evidence type="ECO:0000256" key="8">
    <source>
        <dbReference type="SAM" id="Phobius"/>
    </source>
</evidence>
<dbReference type="InterPro" id="IPR029044">
    <property type="entry name" value="Nucleotide-diphossugar_trans"/>
</dbReference>
<feature type="transmembrane region" description="Helical" evidence="8">
    <location>
        <begin position="907"/>
        <end position="929"/>
    </location>
</feature>